<dbReference type="Pfam" id="PF00722">
    <property type="entry name" value="Glyco_hydro_16"/>
    <property type="match status" value="1"/>
</dbReference>
<evidence type="ECO:0000313" key="4">
    <source>
        <dbReference type="EMBL" id="NYJ32750.1"/>
    </source>
</evidence>
<evidence type="ECO:0000256" key="1">
    <source>
        <dbReference type="ARBA" id="ARBA00006865"/>
    </source>
</evidence>
<dbReference type="InterPro" id="IPR000757">
    <property type="entry name" value="Beta-glucanase-like"/>
</dbReference>
<feature type="transmembrane region" description="Helical" evidence="2">
    <location>
        <begin position="12"/>
        <end position="34"/>
    </location>
</feature>
<evidence type="ECO:0000313" key="5">
    <source>
        <dbReference type="Proteomes" id="UP000572051"/>
    </source>
</evidence>
<gene>
    <name evidence="4" type="ORF">HNR10_000631</name>
</gene>
<dbReference type="PROSITE" id="PS51762">
    <property type="entry name" value="GH16_2"/>
    <property type="match status" value="1"/>
</dbReference>
<accession>A0A7Z0EIK1</accession>
<dbReference type="RefSeq" id="WP_376769723.1">
    <property type="nucleotide sequence ID" value="NZ_JACCFS010000001.1"/>
</dbReference>
<keyword evidence="5" id="KW-1185">Reference proteome</keyword>
<dbReference type="Gene3D" id="2.60.120.200">
    <property type="match status" value="1"/>
</dbReference>
<dbReference type="PANTHER" id="PTHR10963">
    <property type="entry name" value="GLYCOSYL HYDROLASE-RELATED"/>
    <property type="match status" value="1"/>
</dbReference>
<name>A0A7Z0EIK1_9ACTN</name>
<feature type="domain" description="GH16" evidence="3">
    <location>
        <begin position="27"/>
        <end position="291"/>
    </location>
</feature>
<reference evidence="4 5" key="1">
    <citation type="submission" date="2020-07" db="EMBL/GenBank/DDBJ databases">
        <title>Sequencing the genomes of 1000 actinobacteria strains.</title>
        <authorList>
            <person name="Klenk H.-P."/>
        </authorList>
    </citation>
    <scope>NUCLEOTIDE SEQUENCE [LARGE SCALE GENOMIC DNA]</scope>
    <source>
        <strain evidence="4 5">DSM 44442</strain>
    </source>
</reference>
<dbReference type="EMBL" id="JACCFS010000001">
    <property type="protein sequence ID" value="NYJ32750.1"/>
    <property type="molecule type" value="Genomic_DNA"/>
</dbReference>
<dbReference type="Proteomes" id="UP000572051">
    <property type="component" value="Unassembled WGS sequence"/>
</dbReference>
<evidence type="ECO:0000256" key="2">
    <source>
        <dbReference type="SAM" id="Phobius"/>
    </source>
</evidence>
<comment type="caution">
    <text evidence="4">The sequence shown here is derived from an EMBL/GenBank/DDBJ whole genome shotgun (WGS) entry which is preliminary data.</text>
</comment>
<dbReference type="CDD" id="cd08023">
    <property type="entry name" value="GH16_laminarinase_like"/>
    <property type="match status" value="1"/>
</dbReference>
<organism evidence="4 5">
    <name type="scientific">Nocardiopsis aegyptia</name>
    <dbReference type="NCBI Taxonomy" id="220378"/>
    <lineage>
        <taxon>Bacteria</taxon>
        <taxon>Bacillati</taxon>
        <taxon>Actinomycetota</taxon>
        <taxon>Actinomycetes</taxon>
        <taxon>Streptosporangiales</taxon>
        <taxon>Nocardiopsidaceae</taxon>
        <taxon>Nocardiopsis</taxon>
    </lineage>
</organism>
<dbReference type="InterPro" id="IPR013320">
    <property type="entry name" value="ConA-like_dom_sf"/>
</dbReference>
<sequence length="291" mass="31180">MQHRRSHPARRVPVLVAAGAVAATAALTLTALTVPRGGAGPASSDNADLTAASGALVWSDEFDGPAGAAPDPANWNHETGDHGWGNGELQNYTDSRENSALDGNGNLVITARQEADGGYTSARLTTQDKVEQAYGRFEARIRIPTGQGVWPAFWMLGDNFPETPWPDSGEIDIMENVGHEPGTVHGTVHGPGYSGANGIGASYGHPRGGAFTDDFHVYAVEWTPDSITWSVDDVPFNTLTPADLGGRTWVYDHAFFMILNVAVGGAWPGYPDETTRFPQQMVVDYVRIYDL</sequence>
<protein>
    <submittedName>
        <fullName evidence="4">Beta-glucanase (GH16 family)</fullName>
    </submittedName>
</protein>
<proteinExistence type="inferred from homology"/>
<keyword evidence="2" id="KW-0472">Membrane</keyword>
<keyword evidence="2" id="KW-1133">Transmembrane helix</keyword>
<dbReference type="AlphaFoldDB" id="A0A7Z0EIK1"/>
<dbReference type="GO" id="GO:0005975">
    <property type="term" value="P:carbohydrate metabolic process"/>
    <property type="evidence" value="ECO:0007669"/>
    <property type="project" value="InterPro"/>
</dbReference>
<evidence type="ECO:0000259" key="3">
    <source>
        <dbReference type="PROSITE" id="PS51762"/>
    </source>
</evidence>
<dbReference type="PANTHER" id="PTHR10963:SF55">
    <property type="entry name" value="GLYCOSIDE HYDROLASE FAMILY 16 PROTEIN"/>
    <property type="match status" value="1"/>
</dbReference>
<comment type="similarity">
    <text evidence="1">Belongs to the glycosyl hydrolase 16 family.</text>
</comment>
<dbReference type="SUPFAM" id="SSF49899">
    <property type="entry name" value="Concanavalin A-like lectins/glucanases"/>
    <property type="match status" value="1"/>
</dbReference>
<keyword evidence="2" id="KW-0812">Transmembrane</keyword>
<dbReference type="GO" id="GO:0004553">
    <property type="term" value="F:hydrolase activity, hydrolyzing O-glycosyl compounds"/>
    <property type="evidence" value="ECO:0007669"/>
    <property type="project" value="InterPro"/>
</dbReference>
<dbReference type="InterPro" id="IPR050546">
    <property type="entry name" value="Glycosyl_Hydrlase_16"/>
</dbReference>